<dbReference type="OrthoDB" id="3877279at2759"/>
<name>A0A2V1DDD2_9PLEO</name>
<keyword evidence="3" id="KW-1185">Reference proteome</keyword>
<evidence type="ECO:0008006" key="4">
    <source>
        <dbReference type="Google" id="ProtNLM"/>
    </source>
</evidence>
<feature type="region of interest" description="Disordered" evidence="1">
    <location>
        <begin position="204"/>
        <end position="225"/>
    </location>
</feature>
<protein>
    <recommendedName>
        <fullName evidence="4">Cyclin N-terminal domain-containing protein</fullName>
    </recommendedName>
</protein>
<dbReference type="Proteomes" id="UP000244855">
    <property type="component" value="Unassembled WGS sequence"/>
</dbReference>
<accession>A0A2V1DDD2</accession>
<dbReference type="EMBL" id="KZ805472">
    <property type="protein sequence ID" value="PVH96156.1"/>
    <property type="molecule type" value="Genomic_DNA"/>
</dbReference>
<organism evidence="2 3">
    <name type="scientific">Periconia macrospinosa</name>
    <dbReference type="NCBI Taxonomy" id="97972"/>
    <lineage>
        <taxon>Eukaryota</taxon>
        <taxon>Fungi</taxon>
        <taxon>Dikarya</taxon>
        <taxon>Ascomycota</taxon>
        <taxon>Pezizomycotina</taxon>
        <taxon>Dothideomycetes</taxon>
        <taxon>Pleosporomycetidae</taxon>
        <taxon>Pleosporales</taxon>
        <taxon>Massarineae</taxon>
        <taxon>Periconiaceae</taxon>
        <taxon>Periconia</taxon>
    </lineage>
</organism>
<reference evidence="2 3" key="1">
    <citation type="journal article" date="2018" name="Sci. Rep.">
        <title>Comparative genomics provides insights into the lifestyle and reveals functional heterogeneity of dark septate endophytic fungi.</title>
        <authorList>
            <person name="Knapp D.G."/>
            <person name="Nemeth J.B."/>
            <person name="Barry K."/>
            <person name="Hainaut M."/>
            <person name="Henrissat B."/>
            <person name="Johnson J."/>
            <person name="Kuo A."/>
            <person name="Lim J.H.P."/>
            <person name="Lipzen A."/>
            <person name="Nolan M."/>
            <person name="Ohm R.A."/>
            <person name="Tamas L."/>
            <person name="Grigoriev I.V."/>
            <person name="Spatafora J.W."/>
            <person name="Nagy L.G."/>
            <person name="Kovacs G.M."/>
        </authorList>
    </citation>
    <scope>NUCLEOTIDE SEQUENCE [LARGE SCALE GENOMIC DNA]</scope>
    <source>
        <strain evidence="2 3">DSE2036</strain>
    </source>
</reference>
<dbReference type="AlphaFoldDB" id="A0A2V1DDD2"/>
<evidence type="ECO:0000256" key="1">
    <source>
        <dbReference type="SAM" id="MobiDB-lite"/>
    </source>
</evidence>
<proteinExistence type="predicted"/>
<evidence type="ECO:0000313" key="3">
    <source>
        <dbReference type="Proteomes" id="UP000244855"/>
    </source>
</evidence>
<gene>
    <name evidence="2" type="ORF">DM02DRAFT_535869</name>
</gene>
<evidence type="ECO:0000313" key="2">
    <source>
        <dbReference type="EMBL" id="PVH96156.1"/>
    </source>
</evidence>
<sequence length="247" mass="27325">MSDFSNMDDDELDLYLASCVPLSNLPTPPTKMQSIVIPAHLHRHPPALCTPTLQTPPPEPAVQHHLHEIHVYACHLIDLVTGGNHHDPLLVETVDMFLDRANLPVEIYAFAGCVLEMLEARPEGSERALTILAALSIAHGYLDDRGRSNRHWCLIESAGMFLPKDLQRAKMSILFNIDFGLMRISETAVQRMVKEMQRNLPVPLLSLPGDNGTTADEDNASSKNMSNIIVPGQSIWTFGVQTPEPSP</sequence>